<feature type="coiled-coil region" evidence="11">
    <location>
        <begin position="524"/>
        <end position="569"/>
    </location>
</feature>
<feature type="site" description="Interaction with DNA" evidence="10">
    <location>
        <position position="136"/>
    </location>
</feature>
<dbReference type="PROSITE" id="PS52039">
    <property type="entry name" value="TOPO_IA_2"/>
    <property type="match status" value="1"/>
</dbReference>
<evidence type="ECO:0000256" key="2">
    <source>
        <dbReference type="ARBA" id="ARBA00009446"/>
    </source>
</evidence>
<comment type="catalytic activity">
    <reaction evidence="1 10">
        <text>ATP-independent breakage of single-stranded DNA, followed by passage and rejoining.</text>
        <dbReference type="EC" id="5.6.2.1"/>
    </reaction>
</comment>
<dbReference type="CDD" id="cd03363">
    <property type="entry name" value="TOPRIM_TopoIA_TopoI"/>
    <property type="match status" value="1"/>
</dbReference>
<dbReference type="InterPro" id="IPR013498">
    <property type="entry name" value="Topo_IA_Znf"/>
</dbReference>
<dbReference type="InterPro" id="IPR013826">
    <property type="entry name" value="Topo_IA_cen_sub3"/>
</dbReference>
<feature type="site" description="Interaction with DNA" evidence="10">
    <location>
        <position position="140"/>
    </location>
</feature>
<dbReference type="GO" id="GO:0008270">
    <property type="term" value="F:zinc ion binding"/>
    <property type="evidence" value="ECO:0007669"/>
    <property type="project" value="UniProtKB-KW"/>
</dbReference>
<feature type="site" description="Interaction with DNA" evidence="10">
    <location>
        <position position="145"/>
    </location>
</feature>
<dbReference type="EMBL" id="FOIF01000008">
    <property type="protein sequence ID" value="SES79795.1"/>
    <property type="molecule type" value="Genomic_DNA"/>
</dbReference>
<dbReference type="RefSeq" id="WP_091349411.1">
    <property type="nucleotide sequence ID" value="NZ_FOIF01000008.1"/>
</dbReference>
<dbReference type="NCBIfam" id="TIGR01051">
    <property type="entry name" value="topA_bact"/>
    <property type="match status" value="1"/>
</dbReference>
<dbReference type="GO" id="GO:0003677">
    <property type="term" value="F:DNA binding"/>
    <property type="evidence" value="ECO:0007669"/>
    <property type="project" value="UniProtKB-KW"/>
</dbReference>
<dbReference type="GO" id="GO:0006265">
    <property type="term" value="P:DNA topological change"/>
    <property type="evidence" value="ECO:0007669"/>
    <property type="project" value="UniProtKB-UniRule"/>
</dbReference>
<feature type="site" description="Interaction with DNA" evidence="10">
    <location>
        <position position="488"/>
    </location>
</feature>
<evidence type="ECO:0000313" key="14">
    <source>
        <dbReference type="EMBL" id="SES79795.1"/>
    </source>
</evidence>
<dbReference type="CDD" id="cd00186">
    <property type="entry name" value="TOP1Ac"/>
    <property type="match status" value="1"/>
</dbReference>
<feature type="site" description="Interaction with DNA" evidence="10">
    <location>
        <position position="137"/>
    </location>
</feature>
<proteinExistence type="inferred from homology"/>
<dbReference type="Gene3D" id="3.40.50.140">
    <property type="match status" value="1"/>
</dbReference>
<evidence type="ECO:0000256" key="7">
    <source>
        <dbReference type="ARBA" id="ARBA00023029"/>
    </source>
</evidence>
<keyword evidence="15" id="KW-1185">Reference proteome</keyword>
<evidence type="ECO:0000256" key="9">
    <source>
        <dbReference type="ARBA" id="ARBA00023235"/>
    </source>
</evidence>
<evidence type="ECO:0000256" key="1">
    <source>
        <dbReference type="ARBA" id="ARBA00000213"/>
    </source>
</evidence>
<dbReference type="Gene3D" id="1.10.460.10">
    <property type="entry name" value="Topoisomerase I, domain 2"/>
    <property type="match status" value="1"/>
</dbReference>
<dbReference type="SUPFAM" id="SSF56712">
    <property type="entry name" value="Prokaryotic type I DNA topoisomerase"/>
    <property type="match status" value="1"/>
</dbReference>
<feature type="site" description="Interaction with DNA" evidence="10">
    <location>
        <position position="152"/>
    </location>
</feature>
<dbReference type="InterPro" id="IPR000380">
    <property type="entry name" value="Topo_IA"/>
</dbReference>
<dbReference type="InterPro" id="IPR006171">
    <property type="entry name" value="TOPRIM_dom"/>
</dbReference>
<dbReference type="PRINTS" id="PR00417">
    <property type="entry name" value="PRTPISMRASEI"/>
</dbReference>
<dbReference type="Proteomes" id="UP000243819">
    <property type="component" value="Unassembled WGS sequence"/>
</dbReference>
<dbReference type="InterPro" id="IPR003602">
    <property type="entry name" value="Topo_IA_DNA-bd_dom"/>
</dbReference>
<evidence type="ECO:0000256" key="8">
    <source>
        <dbReference type="ARBA" id="ARBA00023125"/>
    </source>
</evidence>
<dbReference type="AlphaFoldDB" id="A0A1H9ZDR6"/>
<dbReference type="Gene3D" id="2.70.20.10">
    <property type="entry name" value="Topoisomerase I, domain 3"/>
    <property type="match status" value="1"/>
</dbReference>
<dbReference type="OrthoDB" id="9804262at2"/>
<keyword evidence="5" id="KW-0862">Zinc</keyword>
<dbReference type="EC" id="5.6.2.1" evidence="10"/>
<keyword evidence="8 10" id="KW-0238">DNA-binding</keyword>
<dbReference type="InterPro" id="IPR005733">
    <property type="entry name" value="TopoI_bac-type"/>
</dbReference>
<evidence type="ECO:0000256" key="5">
    <source>
        <dbReference type="ARBA" id="ARBA00022833"/>
    </source>
</evidence>
<dbReference type="InterPro" id="IPR013824">
    <property type="entry name" value="Topo_IA_cen_sub1"/>
</dbReference>
<name>A0A1H9ZDR6_9FIRM</name>
<evidence type="ECO:0000256" key="10">
    <source>
        <dbReference type="HAMAP-Rule" id="MF_00952"/>
    </source>
</evidence>
<dbReference type="HAMAP" id="MF_00952">
    <property type="entry name" value="Topoisom_1_prok"/>
    <property type="match status" value="1"/>
</dbReference>
<evidence type="ECO:0000256" key="4">
    <source>
        <dbReference type="ARBA" id="ARBA00022771"/>
    </source>
</evidence>
<feature type="site" description="Interaction with DNA" evidence="10">
    <location>
        <position position="298"/>
    </location>
</feature>
<evidence type="ECO:0000313" key="15">
    <source>
        <dbReference type="Proteomes" id="UP000243819"/>
    </source>
</evidence>
<evidence type="ECO:0000259" key="12">
    <source>
        <dbReference type="PROSITE" id="PS50880"/>
    </source>
</evidence>
<dbReference type="SMART" id="SM00436">
    <property type="entry name" value="TOP1Bc"/>
    <property type="match status" value="1"/>
</dbReference>
<feature type="domain" description="Toprim" evidence="12">
    <location>
        <begin position="1"/>
        <end position="110"/>
    </location>
</feature>
<gene>
    <name evidence="10" type="primary">topA</name>
    <name evidence="14" type="ORF">SAMN03080614_100854</name>
</gene>
<keyword evidence="11" id="KW-0175">Coiled coil</keyword>
<feature type="site" description="Interaction with DNA" evidence="10">
    <location>
        <position position="31"/>
    </location>
</feature>
<dbReference type="PANTHER" id="PTHR42785:SF1">
    <property type="entry name" value="DNA TOPOISOMERASE"/>
    <property type="match status" value="1"/>
</dbReference>
<dbReference type="InterPro" id="IPR003601">
    <property type="entry name" value="Topo_IA_2"/>
</dbReference>
<feature type="region of interest" description="Interaction with DNA" evidence="10">
    <location>
        <begin position="160"/>
        <end position="165"/>
    </location>
</feature>
<dbReference type="InterPro" id="IPR013825">
    <property type="entry name" value="Topo_IA_cen_sub2"/>
</dbReference>
<dbReference type="InterPro" id="IPR013497">
    <property type="entry name" value="Topo_IA_cen"/>
</dbReference>
<accession>A0A1H9ZDR6</accession>
<dbReference type="SMART" id="SM00437">
    <property type="entry name" value="TOP1Ac"/>
    <property type="match status" value="1"/>
</dbReference>
<evidence type="ECO:0000259" key="13">
    <source>
        <dbReference type="PROSITE" id="PS52039"/>
    </source>
</evidence>
<comment type="similarity">
    <text evidence="2 10">Belongs to the type IA topoisomerase family.</text>
</comment>
<keyword evidence="3" id="KW-0479">Metal-binding</keyword>
<evidence type="ECO:0000256" key="6">
    <source>
        <dbReference type="ARBA" id="ARBA00022842"/>
    </source>
</evidence>
<dbReference type="SMART" id="SM00493">
    <property type="entry name" value="TOPRIM"/>
    <property type="match status" value="1"/>
</dbReference>
<reference evidence="15" key="1">
    <citation type="submission" date="2016-10" db="EMBL/GenBank/DDBJ databases">
        <authorList>
            <person name="Varghese N."/>
            <person name="Submissions S."/>
        </authorList>
    </citation>
    <scope>NUCLEOTIDE SEQUENCE [LARGE SCALE GENOMIC DNA]</scope>
    <source>
        <strain evidence="15">DSM 13577</strain>
    </source>
</reference>
<keyword evidence="9 10" id="KW-0413">Isomerase</keyword>
<evidence type="ECO:0000256" key="11">
    <source>
        <dbReference type="SAM" id="Coils"/>
    </source>
</evidence>
<comment type="subunit">
    <text evidence="10">Monomer.</text>
</comment>
<dbReference type="InterPro" id="IPR023406">
    <property type="entry name" value="Topo_IA_AS"/>
</dbReference>
<evidence type="ECO:0000256" key="3">
    <source>
        <dbReference type="ARBA" id="ARBA00022723"/>
    </source>
</evidence>
<dbReference type="Pfam" id="PF01751">
    <property type="entry name" value="Toprim"/>
    <property type="match status" value="1"/>
</dbReference>
<keyword evidence="4" id="KW-0863">Zinc-finger</keyword>
<keyword evidence="6" id="KW-0460">Magnesium</keyword>
<dbReference type="PANTHER" id="PTHR42785">
    <property type="entry name" value="DNA TOPOISOMERASE, TYPE IA, CORE"/>
    <property type="match status" value="1"/>
</dbReference>
<dbReference type="Gene3D" id="1.10.290.10">
    <property type="entry name" value="Topoisomerase I, domain 4"/>
    <property type="match status" value="1"/>
</dbReference>
<dbReference type="PROSITE" id="PS50880">
    <property type="entry name" value="TOPRIM"/>
    <property type="match status" value="1"/>
</dbReference>
<dbReference type="SUPFAM" id="SSF57783">
    <property type="entry name" value="Zinc beta-ribbon"/>
    <property type="match status" value="1"/>
</dbReference>
<dbReference type="Pfam" id="PF01396">
    <property type="entry name" value="Zn_ribbon_Top1"/>
    <property type="match status" value="3"/>
</dbReference>
<dbReference type="STRING" id="1120990.SAMN03080614_100854"/>
<comment type="function">
    <text evidence="10">Releases the supercoiling and torsional tension of DNA, which is introduced during the DNA replication and transcription, by transiently cleaving and rejoining one strand of the DNA duplex. Introduces a single-strand break via transesterification at a target site in duplex DNA. The scissile phosphodiester is attacked by the catalytic tyrosine of the enzyme, resulting in the formation of a DNA-(5'-phosphotyrosyl)-enzyme intermediate and the expulsion of a 3'-OH DNA strand. The free DNA strand then undergoes passage around the unbroken strand, thus removing DNA supercoils. Finally, in the religation step, the DNA 3'-OH attacks the covalent intermediate to expel the active-site tyrosine and restore the DNA phosphodiester backbone.</text>
</comment>
<feature type="domain" description="Topo IA-type catalytic" evidence="13">
    <location>
        <begin position="126"/>
        <end position="556"/>
    </location>
</feature>
<dbReference type="Gene3D" id="3.30.65.10">
    <property type="entry name" value="Bacterial Topoisomerase I, domain 1"/>
    <property type="match status" value="2"/>
</dbReference>
<dbReference type="PROSITE" id="PS00396">
    <property type="entry name" value="TOPO_IA_1"/>
    <property type="match status" value="1"/>
</dbReference>
<protein>
    <recommendedName>
        <fullName evidence="10">DNA topoisomerase 1</fullName>
        <ecNumber evidence="10">5.6.2.1</ecNumber>
    </recommendedName>
    <alternativeName>
        <fullName evidence="10">DNA topoisomerase I</fullName>
    </alternativeName>
</protein>
<keyword evidence="7 10" id="KW-0799">Topoisomerase</keyword>
<dbReference type="GO" id="GO:0005694">
    <property type="term" value="C:chromosome"/>
    <property type="evidence" value="ECO:0007669"/>
    <property type="project" value="InterPro"/>
</dbReference>
<dbReference type="InterPro" id="IPR023405">
    <property type="entry name" value="Topo_IA_core_domain"/>
</dbReference>
<organism evidence="14 15">
    <name type="scientific">Anaerobranca gottschalkii DSM 13577</name>
    <dbReference type="NCBI Taxonomy" id="1120990"/>
    <lineage>
        <taxon>Bacteria</taxon>
        <taxon>Bacillati</taxon>
        <taxon>Bacillota</taxon>
        <taxon>Clostridia</taxon>
        <taxon>Eubacteriales</taxon>
        <taxon>Proteinivoracaceae</taxon>
        <taxon>Anaerobranca</taxon>
    </lineage>
</organism>
<dbReference type="InterPro" id="IPR034149">
    <property type="entry name" value="TOPRIM_TopoI"/>
</dbReference>
<dbReference type="InterPro" id="IPR028612">
    <property type="entry name" value="Topoisom_1_IA"/>
</dbReference>
<feature type="active site" description="O-(5'-phospho-DNA)-tyrosine intermediate" evidence="10">
    <location>
        <position position="296"/>
    </location>
</feature>
<dbReference type="GO" id="GO:0003917">
    <property type="term" value="F:DNA topoisomerase type I (single strand cut, ATP-independent) activity"/>
    <property type="evidence" value="ECO:0007669"/>
    <property type="project" value="UniProtKB-UniRule"/>
</dbReference>
<dbReference type="Pfam" id="PF01131">
    <property type="entry name" value="Topoisom_bac"/>
    <property type="match status" value="1"/>
</dbReference>
<sequence length="690" mass="79202">MNLVIVESPSKAKTIKKFLGKNYDVKASMGHIIDLPKSQLGVDLESLEVKYITIRGKGKILQELKKAGKKADKIFLATDPDREGEAISWHLANSFGIDTTERCRVVFNEITPKAIKEGFKNPRNIDQALVDAQQARRILDRIVGYKISPLLWRKVKKGLSAGRVQSVAVRLIVDREREIRDFIPKEYWTLQVELQNAQQEILQPKLVSYKDDKIEINTKEEMDRIVSVIEKGQFLVDKVKETERQKHPSPPFTTSNLQQEAARKLNFSPKKTMMIAQQLYEGIKLGKRGSVGLITYIRTDSTRLSDEFIRNLRNYIVNNYGEKYISKEIRKYKSKKNAQEAHEAIRPTDLNNNPDEIKEFLTNDQYKLYKLIWLRTIASQMASAVYNVLTIDIKNSDYTFRQTGSILKFSGFTEVYLEGQDEIEDEELVFKGIVKEGEILNLLKVDPKQHFTQPPPRFTEAMLVKTLEEKGIGRPSTYAPIIDTISNRGYVIKDKKVFVPTELGEIVTDLMLEHFPKIVDISFTAQMEDKLDKIEEGKESWEDLIKAFYEDFQKDLQKAEAQIPQVELEDEISDVVCEKCGRNMVYKLGKFGRFLACPGFPECRNTKTLVEELGIVCPICKQGKVVIRKTKKGRQFFGCSRYPECEFQSWDKPIGEICPKCGSYLVEKGRGNNKKFVCSSEKCGFVKDRS</sequence>